<keyword evidence="2" id="KW-0732">Signal</keyword>
<dbReference type="WBParaSite" id="PgR030_g081_t01">
    <property type="protein sequence ID" value="PgR030_g081_t01"/>
    <property type="gene ID" value="PgR030_g081"/>
</dbReference>
<name>A0A915B8N5_PARUN</name>
<protein>
    <submittedName>
        <fullName evidence="4">Uncharacterized protein</fullName>
    </submittedName>
</protein>
<feature type="signal peptide" evidence="2">
    <location>
        <begin position="1"/>
        <end position="18"/>
    </location>
</feature>
<evidence type="ECO:0000256" key="2">
    <source>
        <dbReference type="SAM" id="SignalP"/>
    </source>
</evidence>
<evidence type="ECO:0000313" key="3">
    <source>
        <dbReference type="Proteomes" id="UP000887569"/>
    </source>
</evidence>
<accession>A0A915B8N5</accession>
<keyword evidence="1" id="KW-1133">Transmembrane helix</keyword>
<reference evidence="4" key="1">
    <citation type="submission" date="2022-11" db="UniProtKB">
        <authorList>
            <consortium name="WormBaseParasite"/>
        </authorList>
    </citation>
    <scope>IDENTIFICATION</scope>
</reference>
<evidence type="ECO:0000256" key="1">
    <source>
        <dbReference type="SAM" id="Phobius"/>
    </source>
</evidence>
<evidence type="ECO:0000313" key="4">
    <source>
        <dbReference type="WBParaSite" id="PgR030_g081_t01"/>
    </source>
</evidence>
<keyword evidence="1" id="KW-0472">Membrane</keyword>
<keyword evidence="1" id="KW-0812">Transmembrane</keyword>
<dbReference type="AlphaFoldDB" id="A0A915B8N5"/>
<proteinExistence type="predicted"/>
<feature type="chain" id="PRO_5037714496" evidence="2">
    <location>
        <begin position="19"/>
        <end position="186"/>
    </location>
</feature>
<keyword evidence="3" id="KW-1185">Reference proteome</keyword>
<feature type="transmembrane region" description="Helical" evidence="1">
    <location>
        <begin position="149"/>
        <end position="172"/>
    </location>
</feature>
<dbReference type="Proteomes" id="UP000887569">
    <property type="component" value="Unplaced"/>
</dbReference>
<sequence length="186" mass="20978">FQMLELVVMLGVCVFTSAQNFETGDNSTVTGCSSHCSMNDGDLTCWNRTLRFYEKIVLAELRHYVAVQVNIDDWRKRHDRHYSPNFGALKNETIRAFESALSEGDLINSTTISIVASALIDRVEELSHSTLSRMPHFSCPLPCEYRFNLWRNLFIASSILSAGLLIAVIPFIRSMIISDSGEPLIK</sequence>
<organism evidence="3 4">
    <name type="scientific">Parascaris univalens</name>
    <name type="common">Nematode worm</name>
    <dbReference type="NCBI Taxonomy" id="6257"/>
    <lineage>
        <taxon>Eukaryota</taxon>
        <taxon>Metazoa</taxon>
        <taxon>Ecdysozoa</taxon>
        <taxon>Nematoda</taxon>
        <taxon>Chromadorea</taxon>
        <taxon>Rhabditida</taxon>
        <taxon>Spirurina</taxon>
        <taxon>Ascaridomorpha</taxon>
        <taxon>Ascaridoidea</taxon>
        <taxon>Ascarididae</taxon>
        <taxon>Parascaris</taxon>
    </lineage>
</organism>